<dbReference type="NCBIfam" id="TIGR04085">
    <property type="entry name" value="rSAM_more_4Fe4S"/>
    <property type="match status" value="1"/>
</dbReference>
<evidence type="ECO:0000313" key="3">
    <source>
        <dbReference type="Proteomes" id="UP001597508"/>
    </source>
</evidence>
<dbReference type="NCBIfam" id="TIGR04193">
    <property type="entry name" value="SPASM_w_grasp"/>
    <property type="match status" value="1"/>
</dbReference>
<gene>
    <name evidence="2" type="primary">gwsS</name>
    <name evidence="2" type="ORF">ACFSRZ_15775</name>
</gene>
<protein>
    <submittedName>
        <fullName evidence="2">Grasp-with-spasm system SPASM domain peptide maturase</fullName>
    </submittedName>
</protein>
<dbReference type="Proteomes" id="UP001597508">
    <property type="component" value="Unassembled WGS sequence"/>
</dbReference>
<feature type="domain" description="4Fe4S-binding SPASM" evidence="1">
    <location>
        <begin position="240"/>
        <end position="301"/>
    </location>
</feature>
<evidence type="ECO:0000313" key="2">
    <source>
        <dbReference type="EMBL" id="MFD2568834.1"/>
    </source>
</evidence>
<evidence type="ECO:0000259" key="1">
    <source>
        <dbReference type="Pfam" id="PF13186"/>
    </source>
</evidence>
<keyword evidence="3" id="KW-1185">Reference proteome</keyword>
<reference evidence="3" key="1">
    <citation type="journal article" date="2019" name="Int. J. Syst. Evol. Microbiol.">
        <title>The Global Catalogue of Microorganisms (GCM) 10K type strain sequencing project: providing services to taxonomists for standard genome sequencing and annotation.</title>
        <authorList>
            <consortium name="The Broad Institute Genomics Platform"/>
            <consortium name="The Broad Institute Genome Sequencing Center for Infectious Disease"/>
            <person name="Wu L."/>
            <person name="Ma J."/>
        </authorList>
    </citation>
    <scope>NUCLEOTIDE SEQUENCE [LARGE SCALE GENOMIC DNA]</scope>
    <source>
        <strain evidence="3">KCTC 52127</strain>
    </source>
</reference>
<accession>A0ABW5LX65</accession>
<dbReference type="RefSeq" id="WP_379667540.1">
    <property type="nucleotide sequence ID" value="NZ_JBHULH010000012.1"/>
</dbReference>
<dbReference type="SUPFAM" id="SSF102114">
    <property type="entry name" value="Radical SAM enzymes"/>
    <property type="match status" value="1"/>
</dbReference>
<organism evidence="2 3">
    <name type="scientific">Pseudotenacibaculum haliotis</name>
    <dbReference type="NCBI Taxonomy" id="1862138"/>
    <lineage>
        <taxon>Bacteria</taxon>
        <taxon>Pseudomonadati</taxon>
        <taxon>Bacteroidota</taxon>
        <taxon>Flavobacteriia</taxon>
        <taxon>Flavobacteriales</taxon>
        <taxon>Flavobacteriaceae</taxon>
        <taxon>Pseudotenacibaculum</taxon>
    </lineage>
</organism>
<sequence>MNKIKLFANCIPVKGAKRSVICDLQRNELYIIPNDLYEILILHSNKTIIEIKKLYNNEYDETIDEYFVFLKQNELVFETKTPHLFPNLKLDWHYPFEISNAILDFDINSKYELVSGLDQLNELKCKHVQLRFFDTITYNTILNLLNHLNKKNSIILSIDILLPFSSEFSKEKLSVLLSDYPRINSFYVFNSDSDQFITPIRGNRAYIVYLKNKLSPKNCGIISSKYFSINIKSFTESLNCNSCLNGKISIDTQGNIKNCPSMTHSFGNIKNVSLKESLHKKDFKKYWSLTKDNIEVCKDCEFRYVCTDCRAYIENIENQYSKPLKCGYDPYTNEWENWEENPVKNKAIEYYDMKKL</sequence>
<dbReference type="InterPro" id="IPR026497">
    <property type="entry name" value="GRASP-with-SPASM"/>
</dbReference>
<dbReference type="InterPro" id="IPR058240">
    <property type="entry name" value="rSAM_sf"/>
</dbReference>
<proteinExistence type="predicted"/>
<name>A0ABW5LX65_9FLAO</name>
<dbReference type="InterPro" id="IPR013785">
    <property type="entry name" value="Aldolase_TIM"/>
</dbReference>
<dbReference type="Gene3D" id="3.20.20.70">
    <property type="entry name" value="Aldolase class I"/>
    <property type="match status" value="1"/>
</dbReference>
<dbReference type="InterPro" id="IPR023885">
    <property type="entry name" value="4Fe4S-binding_SPASM_dom"/>
</dbReference>
<dbReference type="EMBL" id="JBHULH010000012">
    <property type="protein sequence ID" value="MFD2568834.1"/>
    <property type="molecule type" value="Genomic_DNA"/>
</dbReference>
<dbReference type="Pfam" id="PF13186">
    <property type="entry name" value="SPASM"/>
    <property type="match status" value="1"/>
</dbReference>
<comment type="caution">
    <text evidence="2">The sequence shown here is derived from an EMBL/GenBank/DDBJ whole genome shotgun (WGS) entry which is preliminary data.</text>
</comment>